<reference evidence="3" key="1">
    <citation type="submission" date="2016-06" db="EMBL/GenBank/DDBJ databases">
        <title>Parallel loss of symbiosis genes in relatives of nitrogen-fixing non-legume Parasponia.</title>
        <authorList>
            <person name="Van Velzen R."/>
            <person name="Holmer R."/>
            <person name="Bu F."/>
            <person name="Rutten L."/>
            <person name="Van Zeijl A."/>
            <person name="Liu W."/>
            <person name="Santuari L."/>
            <person name="Cao Q."/>
            <person name="Sharma T."/>
            <person name="Shen D."/>
            <person name="Roswanjaya Y."/>
            <person name="Wardhani T."/>
            <person name="Kalhor M.S."/>
            <person name="Jansen J."/>
            <person name="Van den Hoogen J."/>
            <person name="Gungor B."/>
            <person name="Hartog M."/>
            <person name="Hontelez J."/>
            <person name="Verver J."/>
            <person name="Yang W.-C."/>
            <person name="Schijlen E."/>
            <person name="Repin R."/>
            <person name="Schilthuizen M."/>
            <person name="Schranz E."/>
            <person name="Heidstra R."/>
            <person name="Miyata K."/>
            <person name="Fedorova E."/>
            <person name="Kohlen W."/>
            <person name="Bisseling T."/>
            <person name="Smit S."/>
            <person name="Geurts R."/>
        </authorList>
    </citation>
    <scope>NUCLEOTIDE SEQUENCE [LARGE SCALE GENOMIC DNA]</scope>
    <source>
        <strain evidence="3">cv. WU1-14</strain>
    </source>
</reference>
<name>A0A2P5DH46_PARAD</name>
<evidence type="ECO:0000313" key="2">
    <source>
        <dbReference type="EMBL" id="PON72614.1"/>
    </source>
</evidence>
<evidence type="ECO:0000256" key="1">
    <source>
        <dbReference type="SAM" id="SignalP"/>
    </source>
</evidence>
<comment type="caution">
    <text evidence="2">The sequence shown here is derived from an EMBL/GenBank/DDBJ whole genome shotgun (WGS) entry which is preliminary data.</text>
</comment>
<organism evidence="2 3">
    <name type="scientific">Parasponia andersonii</name>
    <name type="common">Sponia andersonii</name>
    <dbReference type="NCBI Taxonomy" id="3476"/>
    <lineage>
        <taxon>Eukaryota</taxon>
        <taxon>Viridiplantae</taxon>
        <taxon>Streptophyta</taxon>
        <taxon>Embryophyta</taxon>
        <taxon>Tracheophyta</taxon>
        <taxon>Spermatophyta</taxon>
        <taxon>Magnoliopsida</taxon>
        <taxon>eudicotyledons</taxon>
        <taxon>Gunneridae</taxon>
        <taxon>Pentapetalae</taxon>
        <taxon>rosids</taxon>
        <taxon>fabids</taxon>
        <taxon>Rosales</taxon>
        <taxon>Cannabaceae</taxon>
        <taxon>Parasponia</taxon>
    </lineage>
</organism>
<keyword evidence="1" id="KW-0732">Signal</keyword>
<gene>
    <name evidence="2" type="ORF">PanWU01x14_063800</name>
</gene>
<feature type="chain" id="PRO_5015181126" description="Transmembrane protein" evidence="1">
    <location>
        <begin position="21"/>
        <end position="148"/>
    </location>
</feature>
<sequence length="148" mass="15996">MGFTIITLSLIILCLVVVSSSTTSTTLPSSSPSSTSHEIKLGAGRGIGATGVRYRVFYLKNTTPFHNTDRVRGDHQVVVVPTTNNKKNKNKKTTAILKRKKVKNLETTSRPTLSVMLPKGFVPPSGSSPCHNENPNSVVFFCATLPKP</sequence>
<dbReference type="Proteomes" id="UP000237105">
    <property type="component" value="Unassembled WGS sequence"/>
</dbReference>
<dbReference type="EMBL" id="JXTB01000038">
    <property type="protein sequence ID" value="PON72614.1"/>
    <property type="molecule type" value="Genomic_DNA"/>
</dbReference>
<protein>
    <recommendedName>
        <fullName evidence="4">Transmembrane protein</fullName>
    </recommendedName>
</protein>
<dbReference type="OrthoDB" id="1914101at2759"/>
<proteinExistence type="predicted"/>
<keyword evidence="3" id="KW-1185">Reference proteome</keyword>
<feature type="signal peptide" evidence="1">
    <location>
        <begin position="1"/>
        <end position="20"/>
    </location>
</feature>
<dbReference type="AlphaFoldDB" id="A0A2P5DH46"/>
<accession>A0A2P5DH46</accession>
<evidence type="ECO:0000313" key="3">
    <source>
        <dbReference type="Proteomes" id="UP000237105"/>
    </source>
</evidence>
<evidence type="ECO:0008006" key="4">
    <source>
        <dbReference type="Google" id="ProtNLM"/>
    </source>
</evidence>